<dbReference type="Pfam" id="PF06626">
    <property type="entry name" value="DUF1152"/>
    <property type="match status" value="1"/>
</dbReference>
<gene>
    <name evidence="1" type="ORF">Rhe02_36680</name>
</gene>
<dbReference type="InterPro" id="IPR010581">
    <property type="entry name" value="DUF1152"/>
</dbReference>
<proteinExistence type="predicted"/>
<name>A0A8J3Q9I3_9ACTN</name>
<comment type="caution">
    <text evidence="1">The sequence shown here is derived from an EMBL/GenBank/DDBJ whole genome shotgun (WGS) entry which is preliminary data.</text>
</comment>
<reference evidence="1" key="1">
    <citation type="submission" date="2021-01" db="EMBL/GenBank/DDBJ databases">
        <title>Whole genome shotgun sequence of Rhizocola hellebori NBRC 109834.</title>
        <authorList>
            <person name="Komaki H."/>
            <person name="Tamura T."/>
        </authorList>
    </citation>
    <scope>NUCLEOTIDE SEQUENCE</scope>
    <source>
        <strain evidence="1">NBRC 109834</strain>
    </source>
</reference>
<dbReference type="AlphaFoldDB" id="A0A8J3Q9I3"/>
<organism evidence="1 2">
    <name type="scientific">Rhizocola hellebori</name>
    <dbReference type="NCBI Taxonomy" id="1392758"/>
    <lineage>
        <taxon>Bacteria</taxon>
        <taxon>Bacillati</taxon>
        <taxon>Actinomycetota</taxon>
        <taxon>Actinomycetes</taxon>
        <taxon>Micromonosporales</taxon>
        <taxon>Micromonosporaceae</taxon>
        <taxon>Rhizocola</taxon>
    </lineage>
</organism>
<evidence type="ECO:0000313" key="2">
    <source>
        <dbReference type="Proteomes" id="UP000612899"/>
    </source>
</evidence>
<sequence>MWSLGKPALFTALEPAQRVLIAGAGGGFDVYCGLPLAFALTAAGKQVHLANLSFTYLDLLDLEDWVSAGLARITPEAKGASNYFPERTLARWLGDGQHLAPVVYAFQRMGVKPLRAAYRRLVELLDVDAVVLVDGGTDILMRGDEAGLGTPEEDMASLVAVAGIELPVRLVVSAGFGIDAFHGVCHAHVLENIAALDRAGAYLGAVSIPWQSPEGAAYLDAVEHAAQHTPGNQSIVNGQIASAIRGDFGDKHFTTRTGGSELFINPLMAMYFSFELMGVYRHLHYRNTLEQTETRLQVGLAIEGFRQTVDTRPRRALPH</sequence>
<dbReference type="Proteomes" id="UP000612899">
    <property type="component" value="Unassembled WGS sequence"/>
</dbReference>
<evidence type="ECO:0008006" key="3">
    <source>
        <dbReference type="Google" id="ProtNLM"/>
    </source>
</evidence>
<evidence type="ECO:0000313" key="1">
    <source>
        <dbReference type="EMBL" id="GIH05601.1"/>
    </source>
</evidence>
<dbReference type="RefSeq" id="WP_203909445.1">
    <property type="nucleotide sequence ID" value="NZ_BONY01000020.1"/>
</dbReference>
<keyword evidence="2" id="KW-1185">Reference proteome</keyword>
<dbReference type="EMBL" id="BONY01000020">
    <property type="protein sequence ID" value="GIH05601.1"/>
    <property type="molecule type" value="Genomic_DNA"/>
</dbReference>
<accession>A0A8J3Q9I3</accession>
<protein>
    <recommendedName>
        <fullName evidence="3">DUF1152 domain-containing protein</fullName>
    </recommendedName>
</protein>